<keyword evidence="1" id="KW-0812">Transmembrane</keyword>
<feature type="signal peptide" evidence="2">
    <location>
        <begin position="1"/>
        <end position="27"/>
    </location>
</feature>
<feature type="transmembrane region" description="Helical" evidence="1">
    <location>
        <begin position="70"/>
        <end position="90"/>
    </location>
</feature>
<evidence type="ECO:0000256" key="1">
    <source>
        <dbReference type="SAM" id="Phobius"/>
    </source>
</evidence>
<protein>
    <recommendedName>
        <fullName evidence="4">Secreted protein</fullName>
    </recommendedName>
</protein>
<keyword evidence="2" id="KW-0732">Signal</keyword>
<dbReference type="AlphaFoldDB" id="A0A0E9PJQ3"/>
<evidence type="ECO:0008006" key="4">
    <source>
        <dbReference type="Google" id="ProtNLM"/>
    </source>
</evidence>
<keyword evidence="1" id="KW-0472">Membrane</keyword>
<evidence type="ECO:0000256" key="2">
    <source>
        <dbReference type="SAM" id="SignalP"/>
    </source>
</evidence>
<keyword evidence="1" id="KW-1133">Transmembrane helix</keyword>
<reference evidence="3" key="2">
    <citation type="journal article" date="2015" name="Fish Shellfish Immunol.">
        <title>Early steps in the European eel (Anguilla anguilla)-Vibrio vulnificus interaction in the gills: Role of the RtxA13 toxin.</title>
        <authorList>
            <person name="Callol A."/>
            <person name="Pajuelo D."/>
            <person name="Ebbesson L."/>
            <person name="Teles M."/>
            <person name="MacKenzie S."/>
            <person name="Amaro C."/>
        </authorList>
    </citation>
    <scope>NUCLEOTIDE SEQUENCE</scope>
</reference>
<reference evidence="3" key="1">
    <citation type="submission" date="2014-11" db="EMBL/GenBank/DDBJ databases">
        <authorList>
            <person name="Amaro Gonzalez C."/>
        </authorList>
    </citation>
    <scope>NUCLEOTIDE SEQUENCE</scope>
</reference>
<dbReference type="EMBL" id="GBXM01103726">
    <property type="protein sequence ID" value="JAH04851.1"/>
    <property type="molecule type" value="Transcribed_RNA"/>
</dbReference>
<organism evidence="3">
    <name type="scientific">Anguilla anguilla</name>
    <name type="common">European freshwater eel</name>
    <name type="synonym">Muraena anguilla</name>
    <dbReference type="NCBI Taxonomy" id="7936"/>
    <lineage>
        <taxon>Eukaryota</taxon>
        <taxon>Metazoa</taxon>
        <taxon>Chordata</taxon>
        <taxon>Craniata</taxon>
        <taxon>Vertebrata</taxon>
        <taxon>Euteleostomi</taxon>
        <taxon>Actinopterygii</taxon>
        <taxon>Neopterygii</taxon>
        <taxon>Teleostei</taxon>
        <taxon>Anguilliformes</taxon>
        <taxon>Anguillidae</taxon>
        <taxon>Anguilla</taxon>
    </lineage>
</organism>
<accession>A0A0E9PJQ3</accession>
<sequence length="94" mass="11250">MILCLFPILTTLFSCILLHLRRHTCESNKDVMYSRMHQYINLTGTVQHVYQFVVIKTKTDIYTQYIVSNVNVFIIFIIFLNFCTRIWMYLSTCL</sequence>
<name>A0A0E9PJQ3_ANGAN</name>
<evidence type="ECO:0000313" key="3">
    <source>
        <dbReference type="EMBL" id="JAH04851.1"/>
    </source>
</evidence>
<proteinExistence type="predicted"/>
<feature type="chain" id="PRO_5002430683" description="Secreted protein" evidence="2">
    <location>
        <begin position="28"/>
        <end position="94"/>
    </location>
</feature>